<evidence type="ECO:0000259" key="3">
    <source>
        <dbReference type="PROSITE" id="PS51371"/>
    </source>
</evidence>
<dbReference type="SMART" id="SM00116">
    <property type="entry name" value="CBS"/>
    <property type="match status" value="2"/>
</dbReference>
<dbReference type="AlphaFoldDB" id="A0A0M5LET7"/>
<keyword evidence="5" id="KW-1185">Reference proteome</keyword>
<gene>
    <name evidence="4" type="ORF">SP60_05840</name>
</gene>
<dbReference type="PANTHER" id="PTHR43080:SF2">
    <property type="entry name" value="CBS DOMAIN-CONTAINING PROTEIN"/>
    <property type="match status" value="1"/>
</dbReference>
<dbReference type="InterPro" id="IPR046342">
    <property type="entry name" value="CBS_dom_sf"/>
</dbReference>
<dbReference type="InterPro" id="IPR000644">
    <property type="entry name" value="CBS_dom"/>
</dbReference>
<reference evidence="4 5" key="1">
    <citation type="journal article" date="2015" name="Genome Announc.">
        <title>Genome Sequence of 'Candidatus Thioglobus autotrophica' Strain EF1, a Chemoautotroph from the SUP05 Clade of Marine Gammaproteobacteria.</title>
        <authorList>
            <person name="Shah V."/>
            <person name="Morris R.M."/>
        </authorList>
    </citation>
    <scope>NUCLEOTIDE SEQUENCE [LARGE SCALE GENOMIC DNA]</scope>
    <source>
        <strain evidence="4 5">EF1</strain>
    </source>
</reference>
<keyword evidence="1 2" id="KW-0129">CBS domain</keyword>
<evidence type="ECO:0000313" key="5">
    <source>
        <dbReference type="Proteomes" id="UP000058020"/>
    </source>
</evidence>
<dbReference type="CDD" id="cd04586">
    <property type="entry name" value="CBS_pair_BON_assoc"/>
    <property type="match status" value="1"/>
</dbReference>
<name>A0A0M5LET7_9GAMM</name>
<feature type="domain" description="CBS" evidence="3">
    <location>
        <begin position="7"/>
        <end position="64"/>
    </location>
</feature>
<dbReference type="EMBL" id="CP010552">
    <property type="protein sequence ID" value="ALE52766.1"/>
    <property type="molecule type" value="Genomic_DNA"/>
</dbReference>
<dbReference type="InterPro" id="IPR051257">
    <property type="entry name" value="Diverse_CBS-Domain"/>
</dbReference>
<dbReference type="OrthoDB" id="9793295at2"/>
<dbReference type="STRING" id="1705394.SP60_05840"/>
<dbReference type="SUPFAM" id="SSF54631">
    <property type="entry name" value="CBS-domain pair"/>
    <property type="match status" value="1"/>
</dbReference>
<dbReference type="Gene3D" id="3.10.580.10">
    <property type="entry name" value="CBS-domain"/>
    <property type="match status" value="1"/>
</dbReference>
<dbReference type="Pfam" id="PF00571">
    <property type="entry name" value="CBS"/>
    <property type="match status" value="2"/>
</dbReference>
<dbReference type="KEGG" id="tho:SP60_05840"/>
<sequence>MIVQSIMSTDVKTVTADQPVKDIALMMIMDHISGAPVVDADNNLIGIISEKDILQHMFPKLEDIMSDTHFDFENMETNYKETMSVKISEIMTHGVDSIDLDMPCLKAASTMWLKKYRRIPVTQNGKLVGIVSIGDVHRAIFKSCMTS</sequence>
<evidence type="ECO:0000256" key="1">
    <source>
        <dbReference type="ARBA" id="ARBA00023122"/>
    </source>
</evidence>
<evidence type="ECO:0000256" key="2">
    <source>
        <dbReference type="PROSITE-ProRule" id="PRU00703"/>
    </source>
</evidence>
<dbReference type="PROSITE" id="PS51371">
    <property type="entry name" value="CBS"/>
    <property type="match status" value="2"/>
</dbReference>
<dbReference type="PANTHER" id="PTHR43080">
    <property type="entry name" value="CBS DOMAIN-CONTAINING PROTEIN CBSX3, MITOCHONDRIAL"/>
    <property type="match status" value="1"/>
</dbReference>
<accession>A0A0M5LET7</accession>
<dbReference type="Proteomes" id="UP000058020">
    <property type="component" value="Chromosome"/>
</dbReference>
<organism evidence="4 5">
    <name type="scientific">Candidatus Thioglobus autotrophicus</name>
    <dbReference type="NCBI Taxonomy" id="1705394"/>
    <lineage>
        <taxon>Bacteria</taxon>
        <taxon>Pseudomonadati</taxon>
        <taxon>Pseudomonadota</taxon>
        <taxon>Gammaproteobacteria</taxon>
        <taxon>Candidatus Pseudothioglobaceae</taxon>
        <taxon>Candidatus Thioglobus</taxon>
    </lineage>
</organism>
<proteinExistence type="predicted"/>
<dbReference type="PATRIC" id="fig|1705394.5.peg.1166"/>
<protein>
    <submittedName>
        <fullName evidence="4">Signal transduction protein</fullName>
    </submittedName>
</protein>
<evidence type="ECO:0000313" key="4">
    <source>
        <dbReference type="EMBL" id="ALE52766.1"/>
    </source>
</evidence>
<dbReference type="RefSeq" id="WP_053951734.1">
    <property type="nucleotide sequence ID" value="NZ_CP010552.1"/>
</dbReference>
<feature type="domain" description="CBS" evidence="3">
    <location>
        <begin position="91"/>
        <end position="147"/>
    </location>
</feature>